<dbReference type="InterPro" id="IPR036427">
    <property type="entry name" value="Bromodomain-like_sf"/>
</dbReference>
<dbReference type="InterPro" id="IPR037800">
    <property type="entry name" value="GCN5"/>
</dbReference>
<evidence type="ECO:0000313" key="6">
    <source>
        <dbReference type="Proteomes" id="UP000009138"/>
    </source>
</evidence>
<feature type="region of interest" description="Disordered" evidence="3">
    <location>
        <begin position="1"/>
        <end position="37"/>
    </location>
</feature>
<dbReference type="SUPFAM" id="SSF47370">
    <property type="entry name" value="Bromodomain"/>
    <property type="match status" value="1"/>
</dbReference>
<dbReference type="GO" id="GO:0000123">
    <property type="term" value="C:histone acetyltransferase complex"/>
    <property type="evidence" value="ECO:0007669"/>
    <property type="project" value="TreeGrafter"/>
</dbReference>
<dbReference type="InterPro" id="IPR001487">
    <property type="entry name" value="Bromodomain"/>
</dbReference>
<evidence type="ECO:0000256" key="3">
    <source>
        <dbReference type="SAM" id="MobiDB-lite"/>
    </source>
</evidence>
<dbReference type="InParanoid" id="I1CMK2"/>
<dbReference type="Gene3D" id="1.20.920.10">
    <property type="entry name" value="Bromodomain-like"/>
    <property type="match status" value="1"/>
</dbReference>
<dbReference type="STRING" id="246409.I1CMK2"/>
<evidence type="ECO:0000256" key="1">
    <source>
        <dbReference type="ARBA" id="ARBA00023117"/>
    </source>
</evidence>
<dbReference type="GeneID" id="93621358"/>
<feature type="domain" description="Bromo" evidence="4">
    <location>
        <begin position="302"/>
        <end position="341"/>
    </location>
</feature>
<dbReference type="PANTHER" id="PTHR45750:SF3">
    <property type="entry name" value="HISTONE ACETYLTRANSFERASE"/>
    <property type="match status" value="1"/>
</dbReference>
<dbReference type="VEuPathDB" id="FungiDB:RO3G_14393"/>
<sequence>MSDEEVEHMAKRNKLSEVNHNMKDSDSRREEDSDDQLVKIKEELDDEFETPKQKEEEELLKQEALYRNSSFASNPKLQEFLPKIRKESAAMREEREGRIRVEAVLNDGARNSMILLTGLKNLFQKQLPNMPKDYIARLVYDRNHCSIALIRNPNKVIGGICYRPFNTQEFAEIVFCAIASTEQVKGFTTEITLDKRKWVGYIKDYEGSTIMQCSIVPQVKYLELYEILSIQRNAILKKIKEKSTEHVVFPGIKNIPNGTTIDPLQVPGISDSGWTPEMDMISNRPRHVPQYHEMLYLVEEMQNYTHAWPFLEPVKSDEVTDYYEIIKEPMGKHILLCMHTY</sequence>
<gene>
    <name evidence="5" type="ORF">RO3G_14393</name>
</gene>
<dbReference type="Proteomes" id="UP000009138">
    <property type="component" value="Unassembled WGS sequence"/>
</dbReference>
<dbReference type="AlphaFoldDB" id="I1CMK2"/>
<dbReference type="EMBL" id="CH476745">
    <property type="protein sequence ID" value="EIE89682.1"/>
    <property type="molecule type" value="Genomic_DNA"/>
</dbReference>
<dbReference type="GO" id="GO:0010484">
    <property type="term" value="F:histone H3 acetyltransferase activity"/>
    <property type="evidence" value="ECO:0007669"/>
    <property type="project" value="TreeGrafter"/>
</dbReference>
<keyword evidence="1 2" id="KW-0103">Bromodomain</keyword>
<dbReference type="InterPro" id="IPR016181">
    <property type="entry name" value="Acyl_CoA_acyltransferase"/>
</dbReference>
<name>I1CMK2_RHIO9</name>
<feature type="compositionally biased region" description="Basic and acidic residues" evidence="3">
    <location>
        <begin position="7"/>
        <end position="37"/>
    </location>
</feature>
<evidence type="ECO:0000256" key="2">
    <source>
        <dbReference type="PROSITE-ProRule" id="PRU00035"/>
    </source>
</evidence>
<proteinExistence type="predicted"/>
<evidence type="ECO:0000313" key="5">
    <source>
        <dbReference type="EMBL" id="EIE89682.1"/>
    </source>
</evidence>
<dbReference type="SUPFAM" id="SSF55729">
    <property type="entry name" value="Acyl-CoA N-acyltransferases (Nat)"/>
    <property type="match status" value="1"/>
</dbReference>
<dbReference type="GO" id="GO:0045944">
    <property type="term" value="P:positive regulation of transcription by RNA polymerase II"/>
    <property type="evidence" value="ECO:0007669"/>
    <property type="project" value="TreeGrafter"/>
</dbReference>
<evidence type="ECO:0000259" key="4">
    <source>
        <dbReference type="PROSITE" id="PS50014"/>
    </source>
</evidence>
<dbReference type="Gene3D" id="3.40.630.30">
    <property type="match status" value="2"/>
</dbReference>
<organism evidence="5 6">
    <name type="scientific">Rhizopus delemar (strain RA 99-880 / ATCC MYA-4621 / FGSC 9543 / NRRL 43880)</name>
    <name type="common">Mucormycosis agent</name>
    <name type="synonym">Rhizopus arrhizus var. delemar</name>
    <dbReference type="NCBI Taxonomy" id="246409"/>
    <lineage>
        <taxon>Eukaryota</taxon>
        <taxon>Fungi</taxon>
        <taxon>Fungi incertae sedis</taxon>
        <taxon>Mucoromycota</taxon>
        <taxon>Mucoromycotina</taxon>
        <taxon>Mucoromycetes</taxon>
        <taxon>Mucorales</taxon>
        <taxon>Mucorineae</taxon>
        <taxon>Rhizopodaceae</taxon>
        <taxon>Rhizopus</taxon>
    </lineage>
</organism>
<keyword evidence="6" id="KW-1185">Reference proteome</keyword>
<dbReference type="PANTHER" id="PTHR45750">
    <property type="entry name" value="GH11602P"/>
    <property type="match status" value="1"/>
</dbReference>
<reference evidence="5 6" key="1">
    <citation type="journal article" date="2009" name="PLoS Genet.">
        <title>Genomic analysis of the basal lineage fungus Rhizopus oryzae reveals a whole-genome duplication.</title>
        <authorList>
            <person name="Ma L.-J."/>
            <person name="Ibrahim A.S."/>
            <person name="Skory C."/>
            <person name="Grabherr M.G."/>
            <person name="Burger G."/>
            <person name="Butler M."/>
            <person name="Elias M."/>
            <person name="Idnurm A."/>
            <person name="Lang B.F."/>
            <person name="Sone T."/>
            <person name="Abe A."/>
            <person name="Calvo S.E."/>
            <person name="Corrochano L.M."/>
            <person name="Engels R."/>
            <person name="Fu J."/>
            <person name="Hansberg W."/>
            <person name="Kim J.-M."/>
            <person name="Kodira C.D."/>
            <person name="Koehrsen M.J."/>
            <person name="Liu B."/>
            <person name="Miranda-Saavedra D."/>
            <person name="O'Leary S."/>
            <person name="Ortiz-Castellanos L."/>
            <person name="Poulter R."/>
            <person name="Rodriguez-Romero J."/>
            <person name="Ruiz-Herrera J."/>
            <person name="Shen Y.-Q."/>
            <person name="Zeng Q."/>
            <person name="Galagan J."/>
            <person name="Birren B.W."/>
            <person name="Cuomo C.A."/>
            <person name="Wickes B.L."/>
        </authorList>
    </citation>
    <scope>NUCLEOTIDE SEQUENCE [LARGE SCALE GENOMIC DNA]</scope>
    <source>
        <strain evidence="6">RA 99-880 / ATCC MYA-4621 / FGSC 9543 / NRRL 43880</strain>
    </source>
</reference>
<dbReference type="OrthoDB" id="1937912at2759"/>
<dbReference type="PROSITE" id="PS50014">
    <property type="entry name" value="BROMODOMAIN_2"/>
    <property type="match status" value="1"/>
</dbReference>
<dbReference type="eggNOG" id="KOG1472">
    <property type="taxonomic scope" value="Eukaryota"/>
</dbReference>
<accession>I1CMK2</accession>
<protein>
    <recommendedName>
        <fullName evidence="4">Bromo domain-containing protein</fullName>
    </recommendedName>
</protein>
<dbReference type="RefSeq" id="XP_067525078.1">
    <property type="nucleotide sequence ID" value="XM_067668977.1"/>
</dbReference>